<name>A0A419W3N3_9BACT</name>
<dbReference type="AlphaFoldDB" id="A0A419W3N3"/>
<reference evidence="2 3" key="1">
    <citation type="submission" date="2018-09" db="EMBL/GenBank/DDBJ databases">
        <title>Genomic Encyclopedia of Archaeal and Bacterial Type Strains, Phase II (KMG-II): from individual species to whole genera.</title>
        <authorList>
            <person name="Goeker M."/>
        </authorList>
    </citation>
    <scope>NUCLEOTIDE SEQUENCE [LARGE SCALE GENOMIC DNA]</scope>
    <source>
        <strain evidence="2 3">DSM 27148</strain>
    </source>
</reference>
<dbReference type="Proteomes" id="UP000283387">
    <property type="component" value="Unassembled WGS sequence"/>
</dbReference>
<sequence>MPLNEREILNWYFNPSNMKSFGGRIFEDSTKRSLDASKKELMELSDKTLGNGKIPTSKKMEEIYWKFQGFKHLPISECARRFTRREVRLLIWAFDYAPAATDNIILFSNDLDTVIPLVKSHWKDSFLITLWKLLARNWTQLITYPRNFKLLTELIAKSAYEYNGNRTDIEKIVLSTGYFENTQSVQHFIRDLFRKSIPIDKAHELVGQKEEILTYSYFSVLMRSYITRINGQTNSINKTVLESIYRFLLIHKNNDTTLITCASIINSTYSHQYQDLIKAETITLIGDPNSKHKWQSSGLSKFELDATERARKKINSWLNKVLIDVFFEKLVQDKRRKIYWTKYIEKIDDIIFCGNRYNYYYLKNIQRISKQVESRYKCTSRNQSTCAIIIFLREYVFVEFTDVGALYIYLKNTFETIFKQFNEIDDLKKWKPNHYACRNHPADPNYILTNKEGRITHQGNWENRIESWMNRYND</sequence>
<dbReference type="EMBL" id="RAPN01000001">
    <property type="protein sequence ID" value="RKD90044.1"/>
    <property type="molecule type" value="Genomic_DNA"/>
</dbReference>
<keyword evidence="3" id="KW-1185">Reference proteome</keyword>
<dbReference type="Pfam" id="PF15611">
    <property type="entry name" value="EH_Signature"/>
    <property type="match status" value="1"/>
</dbReference>
<feature type="domain" description="Zorya protein ZorC EH" evidence="1">
    <location>
        <begin position="259"/>
        <end position="468"/>
    </location>
</feature>
<protein>
    <submittedName>
        <fullName evidence="2">EH signature protein</fullName>
    </submittedName>
</protein>
<dbReference type="OrthoDB" id="7529224at2"/>
<accession>A0A419W3N3</accession>
<evidence type="ECO:0000313" key="3">
    <source>
        <dbReference type="Proteomes" id="UP000283387"/>
    </source>
</evidence>
<evidence type="ECO:0000259" key="1">
    <source>
        <dbReference type="Pfam" id="PF15611"/>
    </source>
</evidence>
<evidence type="ECO:0000313" key="2">
    <source>
        <dbReference type="EMBL" id="RKD90044.1"/>
    </source>
</evidence>
<comment type="caution">
    <text evidence="2">The sequence shown here is derived from an EMBL/GenBank/DDBJ whole genome shotgun (WGS) entry which is preliminary data.</text>
</comment>
<dbReference type="InterPro" id="IPR028943">
    <property type="entry name" value="ZorC_EH_Signature_dom"/>
</dbReference>
<organism evidence="2 3">
    <name type="scientific">Mangrovibacterium diazotrophicum</name>
    <dbReference type="NCBI Taxonomy" id="1261403"/>
    <lineage>
        <taxon>Bacteria</taxon>
        <taxon>Pseudomonadati</taxon>
        <taxon>Bacteroidota</taxon>
        <taxon>Bacteroidia</taxon>
        <taxon>Marinilabiliales</taxon>
        <taxon>Prolixibacteraceae</taxon>
        <taxon>Mangrovibacterium</taxon>
    </lineage>
</organism>
<gene>
    <name evidence="2" type="ORF">BC643_0380</name>
</gene>
<proteinExistence type="predicted"/>